<evidence type="ECO:0000256" key="1">
    <source>
        <dbReference type="SAM" id="MobiDB-lite"/>
    </source>
</evidence>
<protein>
    <submittedName>
        <fullName evidence="2">ORF141</fullName>
    </submittedName>
</protein>
<reference evidence="2" key="1">
    <citation type="journal article" date="2018" name="PLoS ONE">
        <title>Genomic analysis of an Argentinean isolate of Spodoptera frugiperda granulovirus reveals that various baculoviruses code for Lef-7 proteins with three F-box domains.</title>
        <authorList>
            <person name="Ferrelli M.L."/>
            <person name="Pidre M.L."/>
            <person name="Ghiringhelli P.D."/>
            <person name="Torres S."/>
            <person name="Fabre M.L."/>
            <person name="Masson T."/>
            <person name="Cedola M.T."/>
            <person name="Sciocco-Cap A."/>
            <person name="Romanowski V."/>
        </authorList>
    </citation>
    <scope>NUCLEOTIDE SEQUENCE</scope>
    <source>
        <strain evidence="2">ARG</strain>
    </source>
</reference>
<feature type="region of interest" description="Disordered" evidence="1">
    <location>
        <begin position="1"/>
        <end position="49"/>
    </location>
</feature>
<accession>A0A346QW61</accession>
<organism evidence="2">
    <name type="scientific">Spodoptera frugiperda granulovirus</name>
    <dbReference type="NCBI Taxonomy" id="307454"/>
    <lineage>
        <taxon>Viruses</taxon>
        <taxon>Viruses incertae sedis</taxon>
        <taxon>Naldaviricetes</taxon>
        <taxon>Lefavirales</taxon>
        <taxon>Baculoviridae</taxon>
        <taxon>Betabaculovirus</taxon>
        <taxon>Betabaculovirus spofrugiperdae</taxon>
    </lineage>
</organism>
<proteinExistence type="predicted"/>
<evidence type="ECO:0000313" key="2">
    <source>
        <dbReference type="EMBL" id="AXS01161.1"/>
    </source>
</evidence>
<dbReference type="EMBL" id="MH170055">
    <property type="protein sequence ID" value="AXS01161.1"/>
    <property type="molecule type" value="Genomic_DNA"/>
</dbReference>
<sequence>MSSSRRSSFSASVKDLKRRFSRRKSEDVTPTPVTTETKRRRSHVFDAPPPMFDDNAMDVAYVEAINPAYTTTPTPTPPQPPISYEDLLKPVGNDIASYNYARPDTSYSTIDVSANDAIYAEETQPVVRIKTGNIYDDPDYLKQVTKSTEFSLKPLLTSDNQLVNVNYVFIAQAPQLPHNTDLFTKQHIINSYLQRVLNLNMTLFQLLHNTPGISAPLYKAYVLILMRSMPNADVKFLHKINEAMYSLYTRWADQVPAMIELVLNTNGENVIKEIMTVINQSVYRILYMVLRANNVANIDTVRVFADLPFRQVSDADFIDDQERNTINNQQRIITNSLVDKFNNAVFQHTFNRYYLLPTKTPDLDVPYVAQITTQTLHMEMIRLFRLQRTPADLFDNPAYVRSSNTVYVDTTLNESEA</sequence>
<feature type="compositionally biased region" description="Low complexity" evidence="1">
    <location>
        <begin position="1"/>
        <end position="12"/>
    </location>
</feature>
<name>A0A346QW61_9BBAC</name>